<gene>
    <name evidence="2" type="ORF">TM35_000251870</name>
</gene>
<feature type="region of interest" description="Disordered" evidence="1">
    <location>
        <begin position="21"/>
        <end position="45"/>
    </location>
</feature>
<evidence type="ECO:0000256" key="1">
    <source>
        <dbReference type="SAM" id="MobiDB-lite"/>
    </source>
</evidence>
<feature type="compositionally biased region" description="Basic residues" evidence="1">
    <location>
        <begin position="21"/>
        <end position="38"/>
    </location>
</feature>
<feature type="compositionally biased region" description="Acidic residues" evidence="1">
    <location>
        <begin position="88"/>
        <end position="101"/>
    </location>
</feature>
<feature type="non-terminal residue" evidence="2">
    <location>
        <position position="101"/>
    </location>
</feature>
<dbReference type="RefSeq" id="XP_028880957.1">
    <property type="nucleotide sequence ID" value="XM_029027778.1"/>
</dbReference>
<proteinExistence type="predicted"/>
<dbReference type="EMBL" id="NBCO01000025">
    <property type="protein sequence ID" value="ORC86891.1"/>
    <property type="molecule type" value="Genomic_DNA"/>
</dbReference>
<reference evidence="2 3" key="1">
    <citation type="submission" date="2017-03" db="EMBL/GenBank/DDBJ databases">
        <title>An alternative strategy for trypanosome survival in the mammalian bloodstream revealed through genome and transcriptome analysis of the ubiquitous bovine parasite Trypanosoma (Megatrypanum) theileri.</title>
        <authorList>
            <person name="Kelly S."/>
            <person name="Ivens A."/>
            <person name="Mott A."/>
            <person name="O'Neill E."/>
            <person name="Emms D."/>
            <person name="Macleod O."/>
            <person name="Voorheis P."/>
            <person name="Matthews J."/>
            <person name="Matthews K."/>
            <person name="Carrington M."/>
        </authorList>
    </citation>
    <scope>NUCLEOTIDE SEQUENCE [LARGE SCALE GENOMIC DNA]</scope>
    <source>
        <strain evidence="2">Edinburgh</strain>
    </source>
</reference>
<organism evidence="2 3">
    <name type="scientific">Trypanosoma theileri</name>
    <dbReference type="NCBI Taxonomy" id="67003"/>
    <lineage>
        <taxon>Eukaryota</taxon>
        <taxon>Discoba</taxon>
        <taxon>Euglenozoa</taxon>
        <taxon>Kinetoplastea</taxon>
        <taxon>Metakinetoplastina</taxon>
        <taxon>Trypanosomatida</taxon>
        <taxon>Trypanosomatidae</taxon>
        <taxon>Trypanosoma</taxon>
    </lineage>
</organism>
<sequence>MNSPLQTVEVPHVLSTLIKEKKKKNRTHHRHHHHHHRGAPNVIIHHGKPTAASKYIYSREGITASGPIIIQSSQTPIKESSQLQQQQEEIEIEIEEEEEEE</sequence>
<accession>A0A1X0NQL9</accession>
<dbReference type="Proteomes" id="UP000192257">
    <property type="component" value="Unassembled WGS sequence"/>
</dbReference>
<protein>
    <submittedName>
        <fullName evidence="2">Uncharacterized protein</fullName>
    </submittedName>
</protein>
<evidence type="ECO:0000313" key="3">
    <source>
        <dbReference type="Proteomes" id="UP000192257"/>
    </source>
</evidence>
<dbReference type="GeneID" id="39987558"/>
<feature type="region of interest" description="Disordered" evidence="1">
    <location>
        <begin position="75"/>
        <end position="101"/>
    </location>
</feature>
<evidence type="ECO:0000313" key="2">
    <source>
        <dbReference type="EMBL" id="ORC86891.1"/>
    </source>
</evidence>
<name>A0A1X0NQL9_9TRYP</name>
<dbReference type="VEuPathDB" id="TriTrypDB:TM35_000251870"/>
<dbReference type="AlphaFoldDB" id="A0A1X0NQL9"/>
<comment type="caution">
    <text evidence="2">The sequence shown here is derived from an EMBL/GenBank/DDBJ whole genome shotgun (WGS) entry which is preliminary data.</text>
</comment>
<keyword evidence="3" id="KW-1185">Reference proteome</keyword>